<evidence type="ECO:0000313" key="3">
    <source>
        <dbReference type="Proteomes" id="UP000001593"/>
    </source>
</evidence>
<dbReference type="InParanoid" id="A7SDS9"/>
<dbReference type="Proteomes" id="UP000001593">
    <property type="component" value="Unassembled WGS sequence"/>
</dbReference>
<dbReference type="AlphaFoldDB" id="A7SDS9"/>
<organism evidence="2 3">
    <name type="scientific">Nematostella vectensis</name>
    <name type="common">Starlet sea anemone</name>
    <dbReference type="NCBI Taxonomy" id="45351"/>
    <lineage>
        <taxon>Eukaryota</taxon>
        <taxon>Metazoa</taxon>
        <taxon>Cnidaria</taxon>
        <taxon>Anthozoa</taxon>
        <taxon>Hexacorallia</taxon>
        <taxon>Actiniaria</taxon>
        <taxon>Edwardsiidae</taxon>
        <taxon>Nematostella</taxon>
    </lineage>
</organism>
<dbReference type="GO" id="GO:0004672">
    <property type="term" value="F:protein kinase activity"/>
    <property type="evidence" value="ECO:0007669"/>
    <property type="project" value="InterPro"/>
</dbReference>
<gene>
    <name evidence="2" type="ORF">NEMVEDRAFT_v1g210715</name>
</gene>
<dbReference type="OMA" id="FIDECHI"/>
<evidence type="ECO:0000259" key="1">
    <source>
        <dbReference type="PROSITE" id="PS50011"/>
    </source>
</evidence>
<dbReference type="InterPro" id="IPR053235">
    <property type="entry name" value="Ser_Thr_kinase"/>
</dbReference>
<proteinExistence type="predicted"/>
<dbReference type="SUPFAM" id="SSF56112">
    <property type="entry name" value="Protein kinase-like (PK-like)"/>
    <property type="match status" value="1"/>
</dbReference>
<dbReference type="EMBL" id="DS469632">
    <property type="protein sequence ID" value="EDO38167.1"/>
    <property type="molecule type" value="Genomic_DNA"/>
</dbReference>
<dbReference type="PROSITE" id="PS50011">
    <property type="entry name" value="PROTEIN_KINASE_DOM"/>
    <property type="match status" value="1"/>
</dbReference>
<dbReference type="KEGG" id="nve:5509730"/>
<dbReference type="InterPro" id="IPR011009">
    <property type="entry name" value="Kinase-like_dom_sf"/>
</dbReference>
<keyword evidence="3" id="KW-1185">Reference proteome</keyword>
<dbReference type="GO" id="GO:0005524">
    <property type="term" value="F:ATP binding"/>
    <property type="evidence" value="ECO:0007669"/>
    <property type="project" value="InterPro"/>
</dbReference>
<dbReference type="PANTHER" id="PTHR24361">
    <property type="entry name" value="MITOGEN-ACTIVATED KINASE KINASE KINASE"/>
    <property type="match status" value="1"/>
</dbReference>
<accession>A7SDS9</accession>
<dbReference type="eggNOG" id="KOG0589">
    <property type="taxonomic scope" value="Eukaryota"/>
</dbReference>
<dbReference type="OrthoDB" id="10252634at2759"/>
<dbReference type="SMART" id="SM00220">
    <property type="entry name" value="S_TKc"/>
    <property type="match status" value="1"/>
</dbReference>
<dbReference type="InterPro" id="IPR000719">
    <property type="entry name" value="Prot_kinase_dom"/>
</dbReference>
<feature type="domain" description="Protein kinase" evidence="1">
    <location>
        <begin position="27"/>
        <end position="306"/>
    </location>
</feature>
<reference evidence="2 3" key="1">
    <citation type="journal article" date="2007" name="Science">
        <title>Sea anemone genome reveals ancestral eumetazoan gene repertoire and genomic organization.</title>
        <authorList>
            <person name="Putnam N.H."/>
            <person name="Srivastava M."/>
            <person name="Hellsten U."/>
            <person name="Dirks B."/>
            <person name="Chapman J."/>
            <person name="Salamov A."/>
            <person name="Terry A."/>
            <person name="Shapiro H."/>
            <person name="Lindquist E."/>
            <person name="Kapitonov V.V."/>
            <person name="Jurka J."/>
            <person name="Genikhovich G."/>
            <person name="Grigoriev I.V."/>
            <person name="Lucas S.M."/>
            <person name="Steele R.E."/>
            <person name="Finnerty J.R."/>
            <person name="Technau U."/>
            <person name="Martindale M.Q."/>
            <person name="Rokhsar D.S."/>
        </authorList>
    </citation>
    <scope>NUCLEOTIDE SEQUENCE [LARGE SCALE GENOMIC DNA]</scope>
    <source>
        <strain evidence="3">CH2 X CH6</strain>
    </source>
</reference>
<dbReference type="Gene3D" id="1.10.510.10">
    <property type="entry name" value="Transferase(Phosphotransferase) domain 1"/>
    <property type="match status" value="1"/>
</dbReference>
<evidence type="ECO:0000313" key="2">
    <source>
        <dbReference type="EMBL" id="EDO38167.1"/>
    </source>
</evidence>
<dbReference type="Pfam" id="PF00069">
    <property type="entry name" value="Pkinase"/>
    <property type="match status" value="1"/>
</dbReference>
<dbReference type="PANTHER" id="PTHR24361:SF613">
    <property type="entry name" value="NUCLEAR RECEPTOR-BINDING PROTEIN-RELATED"/>
    <property type="match status" value="1"/>
</dbReference>
<dbReference type="HOGENOM" id="CLU_904835_0_0_1"/>
<name>A7SDS9_NEMVE</name>
<sequence>DICRRVIVVCSIKSVGLFNAESAISSLPLPRALLESLTASVHRPDDIGLSLCDSFIQIPSPGKHSFYGERVVLKCIRMPRKWGQLCASAKKFKEDWTRVRHRNISKVILCFEKDYTIGAIFEPVSCTVYDRVQIQKSSRKFIDECHIWRVISQLADVLNYLCKLDIPHSSLTTLRMSVTSNWDLRLHNMLLYFETSNHAVIDRETFYGIYSSPETLRGSKSDKNDPWLVGCVGYELMHLETAYHYSKGVSPFVVLESIVQGKPPPKWMENNGYSNDLAELVRWCLAHNSALRPSLKEISAKTKALFNI</sequence>
<dbReference type="PhylomeDB" id="A7SDS9"/>
<protein>
    <recommendedName>
        <fullName evidence="1">Protein kinase domain-containing protein</fullName>
    </recommendedName>
</protein>
<feature type="non-terminal residue" evidence="2">
    <location>
        <position position="1"/>
    </location>
</feature>